<dbReference type="EnsemblProtists" id="EOD26980">
    <property type="protein sequence ID" value="EOD26980"/>
    <property type="gene ID" value="EMIHUDRAFT_236171"/>
</dbReference>
<proteinExistence type="predicted"/>
<accession>A0A0D3JTZ5</accession>
<dbReference type="HOGENOM" id="CLU_391510_0_0_1"/>
<dbReference type="Proteomes" id="UP000013827">
    <property type="component" value="Unassembled WGS sequence"/>
</dbReference>
<dbReference type="PaxDb" id="2903-EOD26980"/>
<evidence type="ECO:0000313" key="4">
    <source>
        <dbReference type="Proteomes" id="UP000013827"/>
    </source>
</evidence>
<dbReference type="InterPro" id="IPR027417">
    <property type="entry name" value="P-loop_NTPase"/>
</dbReference>
<feature type="transmembrane region" description="Helical" evidence="1">
    <location>
        <begin position="301"/>
        <end position="323"/>
    </location>
</feature>
<feature type="transmembrane region" description="Helical" evidence="1">
    <location>
        <begin position="153"/>
        <end position="172"/>
    </location>
</feature>
<keyword evidence="1" id="KW-1133">Transmembrane helix</keyword>
<feature type="transmembrane region" description="Helical" evidence="1">
    <location>
        <begin position="265"/>
        <end position="289"/>
    </location>
</feature>
<protein>
    <recommendedName>
        <fullName evidence="2">Dynamin N-terminal domain-containing protein</fullName>
    </recommendedName>
</protein>
<evidence type="ECO:0000256" key="1">
    <source>
        <dbReference type="SAM" id="Phobius"/>
    </source>
</evidence>
<sequence length="705" mass="77091">MSATLLDSVVHIVASDEEEADLKTLQHQDNLLTLLVLVITPYYLRTLYDYTLERFNALLQWISEHGYGIRCGESRRGHIGLGMVEVLQSRIPWREARTMTGMDKDTAFVAGFARLLLWHHLQPIAYGLAFVASWNDVSPLQRMLGVVVALREAIYIALTLFCLHFNPAYLLVDTAATWRKDRYVALIFTLLYVLSPEKYVWLALVRGAAETGDASAAADPPRQVELEAEVELELEAKRLRDEQEAEVERIAGTLHAAQSLGPRGAAILLFGGFLVLLDMVALIAMAVALDAAHRAPAPLLVGYSVTAVGGLFVLVCAVGYAIVMQIDKRGVPLPGPLAVLYRQEALDAFWEKVGSSEEEARVARHNQEDLLQIVRGAVAVAEVATKHCAGGAVDSAPARILSELRSLERTLQNERFELMVYGVYSVGKSRLLQTGYPSLNNMLPVSSKECTAHLIKIDVGGGSKGAKLHFHWSAVAELDSTLRDLLPEKVREFLDEETLALAREYVLAGCSLWPDGSEQESPPTLRLSEEEVSAWARVHGNDGASIKALASVVDHIAVGVTANADCQPYNIIDAPGLGADESRRAIAERHLRKCDVPIVVASFTDLSLEPLQEALRQIKASGHQPIIVITKLDAEYKALDEDDHSDQSLQTLMEASKADARRIFVQAGFQASDIHFVSAEWTSRLLANPCAACPGSPPFGMPSTS</sequence>
<evidence type="ECO:0000313" key="3">
    <source>
        <dbReference type="EnsemblProtists" id="EOD26980"/>
    </source>
</evidence>
<dbReference type="AlphaFoldDB" id="A0A0D3JTZ5"/>
<dbReference type="Gene3D" id="3.40.50.300">
    <property type="entry name" value="P-loop containing nucleotide triphosphate hydrolases"/>
    <property type="match status" value="1"/>
</dbReference>
<feature type="domain" description="Dynamin N-terminal" evidence="2">
    <location>
        <begin position="419"/>
        <end position="632"/>
    </location>
</feature>
<evidence type="ECO:0000259" key="2">
    <source>
        <dbReference type="Pfam" id="PF00350"/>
    </source>
</evidence>
<reference evidence="3" key="2">
    <citation type="submission" date="2024-10" db="UniProtKB">
        <authorList>
            <consortium name="EnsemblProtists"/>
        </authorList>
    </citation>
    <scope>IDENTIFICATION</scope>
</reference>
<feature type="transmembrane region" description="Helical" evidence="1">
    <location>
        <begin position="107"/>
        <end position="133"/>
    </location>
</feature>
<dbReference type="KEGG" id="ehx:EMIHUDRAFT_236171"/>
<keyword evidence="1" id="KW-0472">Membrane</keyword>
<organism evidence="3 4">
    <name type="scientific">Emiliania huxleyi (strain CCMP1516)</name>
    <dbReference type="NCBI Taxonomy" id="280463"/>
    <lineage>
        <taxon>Eukaryota</taxon>
        <taxon>Haptista</taxon>
        <taxon>Haptophyta</taxon>
        <taxon>Prymnesiophyceae</taxon>
        <taxon>Isochrysidales</taxon>
        <taxon>Noelaerhabdaceae</taxon>
        <taxon>Emiliania</taxon>
    </lineage>
</organism>
<feature type="transmembrane region" description="Helical" evidence="1">
    <location>
        <begin position="31"/>
        <end position="48"/>
    </location>
</feature>
<keyword evidence="1" id="KW-0812">Transmembrane</keyword>
<dbReference type="GeneID" id="17272519"/>
<keyword evidence="4" id="KW-1185">Reference proteome</keyword>
<reference evidence="4" key="1">
    <citation type="journal article" date="2013" name="Nature">
        <title>Pan genome of the phytoplankton Emiliania underpins its global distribution.</title>
        <authorList>
            <person name="Read B.A."/>
            <person name="Kegel J."/>
            <person name="Klute M.J."/>
            <person name="Kuo A."/>
            <person name="Lefebvre S.C."/>
            <person name="Maumus F."/>
            <person name="Mayer C."/>
            <person name="Miller J."/>
            <person name="Monier A."/>
            <person name="Salamov A."/>
            <person name="Young J."/>
            <person name="Aguilar M."/>
            <person name="Claverie J.M."/>
            <person name="Frickenhaus S."/>
            <person name="Gonzalez K."/>
            <person name="Herman E.K."/>
            <person name="Lin Y.C."/>
            <person name="Napier J."/>
            <person name="Ogata H."/>
            <person name="Sarno A.F."/>
            <person name="Shmutz J."/>
            <person name="Schroeder D."/>
            <person name="de Vargas C."/>
            <person name="Verret F."/>
            <person name="von Dassow P."/>
            <person name="Valentin K."/>
            <person name="Van de Peer Y."/>
            <person name="Wheeler G."/>
            <person name="Dacks J.B."/>
            <person name="Delwiche C.F."/>
            <person name="Dyhrman S.T."/>
            <person name="Glockner G."/>
            <person name="John U."/>
            <person name="Richards T."/>
            <person name="Worden A.Z."/>
            <person name="Zhang X."/>
            <person name="Grigoriev I.V."/>
            <person name="Allen A.E."/>
            <person name="Bidle K."/>
            <person name="Borodovsky M."/>
            <person name="Bowler C."/>
            <person name="Brownlee C."/>
            <person name="Cock J.M."/>
            <person name="Elias M."/>
            <person name="Gladyshev V.N."/>
            <person name="Groth M."/>
            <person name="Guda C."/>
            <person name="Hadaegh A."/>
            <person name="Iglesias-Rodriguez M.D."/>
            <person name="Jenkins J."/>
            <person name="Jones B.M."/>
            <person name="Lawson T."/>
            <person name="Leese F."/>
            <person name="Lindquist E."/>
            <person name="Lobanov A."/>
            <person name="Lomsadze A."/>
            <person name="Malik S.B."/>
            <person name="Marsh M.E."/>
            <person name="Mackinder L."/>
            <person name="Mock T."/>
            <person name="Mueller-Roeber B."/>
            <person name="Pagarete A."/>
            <person name="Parker M."/>
            <person name="Probert I."/>
            <person name="Quesneville H."/>
            <person name="Raines C."/>
            <person name="Rensing S.A."/>
            <person name="Riano-Pachon D.M."/>
            <person name="Richier S."/>
            <person name="Rokitta S."/>
            <person name="Shiraiwa Y."/>
            <person name="Soanes D.M."/>
            <person name="van der Giezen M."/>
            <person name="Wahlund T.M."/>
            <person name="Williams B."/>
            <person name="Wilson W."/>
            <person name="Wolfe G."/>
            <person name="Wurch L.L."/>
        </authorList>
    </citation>
    <scope>NUCLEOTIDE SEQUENCE</scope>
</reference>
<dbReference type="SUPFAM" id="SSF52540">
    <property type="entry name" value="P-loop containing nucleoside triphosphate hydrolases"/>
    <property type="match status" value="1"/>
</dbReference>
<dbReference type="InterPro" id="IPR045063">
    <property type="entry name" value="Dynamin_N"/>
</dbReference>
<dbReference type="RefSeq" id="XP_005779409.1">
    <property type="nucleotide sequence ID" value="XM_005779352.1"/>
</dbReference>
<name>A0A0D3JTZ5_EMIH1</name>
<dbReference type="Pfam" id="PF00350">
    <property type="entry name" value="Dynamin_N"/>
    <property type="match status" value="1"/>
</dbReference>